<comment type="caution">
    <text evidence="2">The sequence shown here is derived from an EMBL/GenBank/DDBJ whole genome shotgun (WGS) entry which is preliminary data.</text>
</comment>
<dbReference type="Proteomes" id="UP000235653">
    <property type="component" value="Unassembled WGS sequence"/>
</dbReference>
<dbReference type="Pfam" id="PF00795">
    <property type="entry name" value="CN_hydrolase"/>
    <property type="match status" value="1"/>
</dbReference>
<dbReference type="GO" id="GO:0033388">
    <property type="term" value="P:putrescine biosynthetic process from arginine"/>
    <property type="evidence" value="ECO:0007669"/>
    <property type="project" value="TreeGrafter"/>
</dbReference>
<dbReference type="PANTHER" id="PTHR43674">
    <property type="entry name" value="NITRILASE C965.09-RELATED"/>
    <property type="match status" value="1"/>
</dbReference>
<dbReference type="OrthoDB" id="9811121at2"/>
<keyword evidence="3" id="KW-1185">Reference proteome</keyword>
<sequence>MKVAMLHMDPEPGAIEANRILVEELIRSVARLGATIILTPELCIPGYFFQDIVGSDWIMPQPDEWMTKIVALSWEFDILIFLSYPERDASSGKCYNTVFAIDKGRIAGKHRKIEVHPGAEEKWSSPGRETEPVRVSGKKIGILICADTLNTQHGVSLAKKDAELLIVNAAWGHRFPPMEYWKKLSIETDLPLWACNRTGIERNVDWTKGESTVIIGGQPVFSYAGDPAVLLFDWDLASMRPTSEQFEVIHLFGSKGINNGN</sequence>
<dbReference type="InterPro" id="IPR050345">
    <property type="entry name" value="Aliph_Amidase/BUP"/>
</dbReference>
<dbReference type="PROSITE" id="PS50263">
    <property type="entry name" value="CN_HYDROLASE"/>
    <property type="match status" value="1"/>
</dbReference>
<dbReference type="Gene3D" id="3.60.110.10">
    <property type="entry name" value="Carbon-nitrogen hydrolase"/>
    <property type="match status" value="1"/>
</dbReference>
<dbReference type="RefSeq" id="WP_102331316.1">
    <property type="nucleotide sequence ID" value="NZ_CP058566.2"/>
</dbReference>
<dbReference type="EMBL" id="JQAN02000009">
    <property type="protein sequence ID" value="PPD58312.1"/>
    <property type="molecule type" value="Genomic_DNA"/>
</dbReference>
<dbReference type="SUPFAM" id="SSF56317">
    <property type="entry name" value="Carbon-nitrogen hydrolase"/>
    <property type="match status" value="1"/>
</dbReference>
<evidence type="ECO:0000313" key="2">
    <source>
        <dbReference type="EMBL" id="PPD58312.1"/>
    </source>
</evidence>
<evidence type="ECO:0000256" key="1">
    <source>
        <dbReference type="ARBA" id="ARBA00022801"/>
    </source>
</evidence>
<dbReference type="InterPro" id="IPR036526">
    <property type="entry name" value="C-N_Hydrolase_sf"/>
</dbReference>
<evidence type="ECO:0000313" key="3">
    <source>
        <dbReference type="Proteomes" id="UP000235653"/>
    </source>
</evidence>
<accession>A0A2P5P7P0</accession>
<name>A0A2P5P7P0_9CHLR</name>
<reference evidence="2 3" key="1">
    <citation type="journal article" date="2017" name="ISME J.">
        <title>Grape pomace compost harbors organohalide-respiring Dehalogenimonas species with novel reductive dehalogenase genes.</title>
        <authorList>
            <person name="Yang Y."/>
            <person name="Higgins S.A."/>
            <person name="Yan J."/>
            <person name="Simsir B."/>
            <person name="Chourey K."/>
            <person name="Iyer R."/>
            <person name="Hettich R.L."/>
            <person name="Baldwin B."/>
            <person name="Ogles D.M."/>
            <person name="Loffler F.E."/>
        </authorList>
    </citation>
    <scope>NUCLEOTIDE SEQUENCE [LARGE SCALE GENOMIC DNA]</scope>
    <source>
        <strain evidence="2 3">GP</strain>
    </source>
</reference>
<dbReference type="GO" id="GO:0050126">
    <property type="term" value="F:N-carbamoylputrescine amidase activity"/>
    <property type="evidence" value="ECO:0007669"/>
    <property type="project" value="TreeGrafter"/>
</dbReference>
<dbReference type="PANTHER" id="PTHR43674:SF2">
    <property type="entry name" value="BETA-UREIDOPROPIONASE"/>
    <property type="match status" value="1"/>
</dbReference>
<keyword evidence="1 2" id="KW-0378">Hydrolase</keyword>
<dbReference type="CDD" id="cd07197">
    <property type="entry name" value="nitrilase"/>
    <property type="match status" value="1"/>
</dbReference>
<proteinExistence type="predicted"/>
<protein>
    <submittedName>
        <fullName evidence="2">Carbon-nitrogen hydrolase family protein</fullName>
    </submittedName>
</protein>
<gene>
    <name evidence="2" type="ORF">JP09_005845</name>
</gene>
<dbReference type="InterPro" id="IPR003010">
    <property type="entry name" value="C-N_Hydrolase"/>
</dbReference>
<dbReference type="AlphaFoldDB" id="A0A2P5P7P0"/>
<organism evidence="2 3">
    <name type="scientific">Dehalogenimonas etheniformans</name>
    <dbReference type="NCBI Taxonomy" id="1536648"/>
    <lineage>
        <taxon>Bacteria</taxon>
        <taxon>Bacillati</taxon>
        <taxon>Chloroflexota</taxon>
        <taxon>Dehalococcoidia</taxon>
        <taxon>Dehalococcoidales</taxon>
        <taxon>Dehalococcoidaceae</taxon>
        <taxon>Dehalogenimonas</taxon>
    </lineage>
</organism>